<proteinExistence type="inferred from homology"/>
<dbReference type="OrthoDB" id="3934656at2759"/>
<dbReference type="PANTHER" id="PTHR24305">
    <property type="entry name" value="CYTOCHROME P450"/>
    <property type="match status" value="1"/>
</dbReference>
<dbReference type="GO" id="GO:0016705">
    <property type="term" value="F:oxidoreductase activity, acting on paired donors, with incorporation or reduction of molecular oxygen"/>
    <property type="evidence" value="ECO:0007669"/>
    <property type="project" value="InterPro"/>
</dbReference>
<evidence type="ECO:0000256" key="5">
    <source>
        <dbReference type="PIRSR" id="PIRSR602403-1"/>
    </source>
</evidence>
<dbReference type="GO" id="GO:0005506">
    <property type="term" value="F:iron ion binding"/>
    <property type="evidence" value="ECO:0007669"/>
    <property type="project" value="InterPro"/>
</dbReference>
<reference evidence="7" key="1">
    <citation type="journal article" date="2021" name="Nat. Commun.">
        <title>Genetic determinants of endophytism in the Arabidopsis root mycobiome.</title>
        <authorList>
            <person name="Mesny F."/>
            <person name="Miyauchi S."/>
            <person name="Thiergart T."/>
            <person name="Pickel B."/>
            <person name="Atanasova L."/>
            <person name="Karlsson M."/>
            <person name="Huettel B."/>
            <person name="Barry K.W."/>
            <person name="Haridas S."/>
            <person name="Chen C."/>
            <person name="Bauer D."/>
            <person name="Andreopoulos W."/>
            <person name="Pangilinan J."/>
            <person name="LaButti K."/>
            <person name="Riley R."/>
            <person name="Lipzen A."/>
            <person name="Clum A."/>
            <person name="Drula E."/>
            <person name="Henrissat B."/>
            <person name="Kohler A."/>
            <person name="Grigoriev I.V."/>
            <person name="Martin F.M."/>
            <person name="Hacquard S."/>
        </authorList>
    </citation>
    <scope>NUCLEOTIDE SEQUENCE</scope>
    <source>
        <strain evidence="7">MPI-CAGE-CH-0243</strain>
    </source>
</reference>
<keyword evidence="8" id="KW-1185">Reference proteome</keyword>
<dbReference type="AlphaFoldDB" id="A0A9P9CXD4"/>
<dbReference type="EMBL" id="JAGMWT010000038">
    <property type="protein sequence ID" value="KAH7108667.1"/>
    <property type="molecule type" value="Genomic_DNA"/>
</dbReference>
<comment type="cofactor">
    <cofactor evidence="1 5">
        <name>heme</name>
        <dbReference type="ChEBI" id="CHEBI:30413"/>
    </cofactor>
</comment>
<evidence type="ECO:0000256" key="4">
    <source>
        <dbReference type="ARBA" id="ARBA00023004"/>
    </source>
</evidence>
<sequence>MTLVSLLIKLLGVGAVVVVAQYISAYLSSPLKQLPGPFVAKFSNWWRFFNHYSKTHIETQQALHKKYGNAVRIGPNTVSLSDPSLIKTIYSTRGTFVKDGHIIQNLFSTRSNEFHAKAIKPVQKLYSFTNAFELEPIMDDNVRALVSELESRFVEGANKGKTCDIGEWISYFAWDFLGDMTLSKRMGFMEQAKDVNNLIDTAEKVMRYFSVVGQVPTLDKLLGKNPYLPYKFPDFSHAAGFCVQAFIERAQNMEQFKGKKDYMNGFLKAKEEYPDLVTDNEVIGYLILNILGGADTTAIVSKAIFYHILKHPRVVKILVSELRSSSLPYPASYTTTSTLPYLDACIKEGLRMHPVVGHIFERVVPSTGLTLSSGVSLPPGTIVGVNPWILHRNTDVFGDDAESFRPERWLRGEGEGEGEFEARLKRMKDADLTFGMGNRTCLGRPLGLVEIYKLVATLFRRFEIELEDQNAEWELHKQWFVWPHKIMVKLSPVKSG</sequence>
<accession>A0A9P9CXD4</accession>
<evidence type="ECO:0000256" key="1">
    <source>
        <dbReference type="ARBA" id="ARBA00001971"/>
    </source>
</evidence>
<evidence type="ECO:0000256" key="2">
    <source>
        <dbReference type="ARBA" id="ARBA00010617"/>
    </source>
</evidence>
<dbReference type="PROSITE" id="PS00086">
    <property type="entry name" value="CYTOCHROME_P450"/>
    <property type="match status" value="1"/>
</dbReference>
<keyword evidence="6" id="KW-0503">Monooxygenase</keyword>
<protein>
    <submittedName>
        <fullName evidence="7">Cytochrome P450</fullName>
    </submittedName>
</protein>
<keyword evidence="5 6" id="KW-0349">Heme</keyword>
<dbReference type="Gene3D" id="1.10.630.10">
    <property type="entry name" value="Cytochrome P450"/>
    <property type="match status" value="1"/>
</dbReference>
<dbReference type="PANTHER" id="PTHR24305:SF232">
    <property type="entry name" value="P450, PUTATIVE (EUROFUNG)-RELATED"/>
    <property type="match status" value="1"/>
</dbReference>
<dbReference type="GO" id="GO:0020037">
    <property type="term" value="F:heme binding"/>
    <property type="evidence" value="ECO:0007669"/>
    <property type="project" value="InterPro"/>
</dbReference>
<keyword evidence="4 5" id="KW-0408">Iron</keyword>
<gene>
    <name evidence="7" type="ORF">B0J11DRAFT_602178</name>
</gene>
<evidence type="ECO:0000256" key="3">
    <source>
        <dbReference type="ARBA" id="ARBA00022723"/>
    </source>
</evidence>
<dbReference type="SUPFAM" id="SSF48264">
    <property type="entry name" value="Cytochrome P450"/>
    <property type="match status" value="1"/>
</dbReference>
<dbReference type="Proteomes" id="UP000700596">
    <property type="component" value="Unassembled WGS sequence"/>
</dbReference>
<dbReference type="InterPro" id="IPR050121">
    <property type="entry name" value="Cytochrome_P450_monoxygenase"/>
</dbReference>
<evidence type="ECO:0000313" key="8">
    <source>
        <dbReference type="Proteomes" id="UP000700596"/>
    </source>
</evidence>
<name>A0A9P9CXD4_9PLEO</name>
<evidence type="ECO:0000313" key="7">
    <source>
        <dbReference type="EMBL" id="KAH7108667.1"/>
    </source>
</evidence>
<dbReference type="PRINTS" id="PR00465">
    <property type="entry name" value="EP450IV"/>
</dbReference>
<evidence type="ECO:0000256" key="6">
    <source>
        <dbReference type="RuleBase" id="RU000461"/>
    </source>
</evidence>
<dbReference type="PRINTS" id="PR00385">
    <property type="entry name" value="P450"/>
</dbReference>
<dbReference type="Pfam" id="PF00067">
    <property type="entry name" value="p450"/>
    <property type="match status" value="1"/>
</dbReference>
<dbReference type="CDD" id="cd11060">
    <property type="entry name" value="CYP57A1-like"/>
    <property type="match status" value="1"/>
</dbReference>
<keyword evidence="3 5" id="KW-0479">Metal-binding</keyword>
<dbReference type="InterPro" id="IPR017972">
    <property type="entry name" value="Cyt_P450_CS"/>
</dbReference>
<dbReference type="InterPro" id="IPR002403">
    <property type="entry name" value="Cyt_P450_E_grp-IV"/>
</dbReference>
<comment type="caution">
    <text evidence="7">The sequence shown here is derived from an EMBL/GenBank/DDBJ whole genome shotgun (WGS) entry which is preliminary data.</text>
</comment>
<comment type="similarity">
    <text evidence="2 6">Belongs to the cytochrome P450 family.</text>
</comment>
<feature type="binding site" description="axial binding residue" evidence="5">
    <location>
        <position position="441"/>
    </location>
    <ligand>
        <name>heme</name>
        <dbReference type="ChEBI" id="CHEBI:30413"/>
    </ligand>
    <ligandPart>
        <name>Fe</name>
        <dbReference type="ChEBI" id="CHEBI:18248"/>
    </ligandPart>
</feature>
<dbReference type="InterPro" id="IPR001128">
    <property type="entry name" value="Cyt_P450"/>
</dbReference>
<keyword evidence="6" id="KW-0560">Oxidoreductase</keyword>
<organism evidence="7 8">
    <name type="scientific">Dendryphion nanum</name>
    <dbReference type="NCBI Taxonomy" id="256645"/>
    <lineage>
        <taxon>Eukaryota</taxon>
        <taxon>Fungi</taxon>
        <taxon>Dikarya</taxon>
        <taxon>Ascomycota</taxon>
        <taxon>Pezizomycotina</taxon>
        <taxon>Dothideomycetes</taxon>
        <taxon>Pleosporomycetidae</taxon>
        <taxon>Pleosporales</taxon>
        <taxon>Torulaceae</taxon>
        <taxon>Dendryphion</taxon>
    </lineage>
</organism>
<dbReference type="InterPro" id="IPR036396">
    <property type="entry name" value="Cyt_P450_sf"/>
</dbReference>
<dbReference type="GO" id="GO:0004497">
    <property type="term" value="F:monooxygenase activity"/>
    <property type="evidence" value="ECO:0007669"/>
    <property type="project" value="UniProtKB-KW"/>
</dbReference>